<evidence type="ECO:0000313" key="1">
    <source>
        <dbReference type="EMBL" id="TGX81492.1"/>
    </source>
</evidence>
<gene>
    <name evidence="1" type="ORF">E5358_10170</name>
</gene>
<keyword evidence="2" id="KW-1185">Reference proteome</keyword>
<reference evidence="1" key="1">
    <citation type="submission" date="2019-04" db="EMBL/GenBank/DDBJ databases">
        <title>Microbes associate with the intestines of laboratory mice.</title>
        <authorList>
            <person name="Navarre W."/>
            <person name="Wong E."/>
            <person name="Huang K."/>
            <person name="Tropini C."/>
            <person name="Ng K."/>
            <person name="Yu B."/>
        </authorList>
    </citation>
    <scope>NUCLEOTIDE SEQUENCE</scope>
    <source>
        <strain evidence="1">NM73_A23</strain>
    </source>
</reference>
<accession>A0AC61QNV9</accession>
<evidence type="ECO:0000313" key="2">
    <source>
        <dbReference type="Proteomes" id="UP000308886"/>
    </source>
</evidence>
<proteinExistence type="predicted"/>
<protein>
    <submittedName>
        <fullName evidence="1">Tetratricopeptide repeat protein</fullName>
    </submittedName>
</protein>
<name>A0AC61QNV9_9BACT</name>
<dbReference type="EMBL" id="SRZC01000016">
    <property type="protein sequence ID" value="TGX81492.1"/>
    <property type="molecule type" value="Genomic_DNA"/>
</dbReference>
<organism evidence="1 2">
    <name type="scientific">Palleniella muris</name>
    <dbReference type="NCBI Taxonomy" id="3038145"/>
    <lineage>
        <taxon>Bacteria</taxon>
        <taxon>Pseudomonadati</taxon>
        <taxon>Bacteroidota</taxon>
        <taxon>Bacteroidia</taxon>
        <taxon>Bacteroidales</taxon>
        <taxon>Prevotellaceae</taxon>
        <taxon>Palleniella</taxon>
    </lineage>
</organism>
<comment type="caution">
    <text evidence="1">The sequence shown here is derived from an EMBL/GenBank/DDBJ whole genome shotgun (WGS) entry which is preliminary data.</text>
</comment>
<dbReference type="Proteomes" id="UP000308886">
    <property type="component" value="Unassembled WGS sequence"/>
</dbReference>
<sequence>MNTIMEITNKISAARKLLLLPALFLSLTASAQSSKAIGEAFANTVRHYSVTETDSLAKVLVKKYGNQPEVLAQLGNAYFRNRELDQAKDMLELAIKKNPKAAAPLIQYGDIYKYYWNQPNSLDTAYIYYKKAIDVEPQSNVPYERIADLYMFKYKLYGNRQTHEDSLRMRHAADSAITVLKDLKARRPEYPAELELGGIYNRLGHFRESAEAYSKVVNRLEDYQYNNYALDYYFIGDFAKGLEVVNDGQKKFPDYPLFNRTRMYCLFGLEQYDDALVSYDKLLQVTDTLNSFDHFYAGQIYLKRGDVSTATETFYKIYDTHSEFANDHLKAARSLINKHITGTKSGGNYLQAAEKYADYIAAKRNRSGYDYYQMANIYREMIDDTLCTEAQHNMAIAKADSVYAIIQRDYPDYEATLMCYLRARMAAATDRAAAVPHYLRLIEVVQDPTTGAQTSEQRKKIFLSDAYRFLAVYNLHNDNTKEAIRYAKMYKSVNPDDNSLKPILDLDKGTGRRGRRR</sequence>